<dbReference type="EMBL" id="BART01018963">
    <property type="protein sequence ID" value="GAG80173.1"/>
    <property type="molecule type" value="Genomic_DNA"/>
</dbReference>
<gene>
    <name evidence="2" type="ORF">S01H4_35628</name>
</gene>
<sequence>MVNKTVRFDGSGSSDPDGSILSWNWDFDDGETASGVTVEHKYCEEGTYHAWLTVRDNRGKTDTDSCTVTISTPPAPVTDELEELIPANQTSYVVDALEETNTTVTLNTTAPVTVTVIKYETNPHPGDPLPAKALPVYADIVISDPTAVTWPIYVEMHYTDDDIEGLDESTLGIYYWKDGSWRRCSHTGVDMDRNVVWAYMTADEASGSPILMAGLHELITPPLPPFLDNLVITPEELEIGETVTISFDIMNPNDHSISYYVTIHVGEISLLVDVELDAMETLT</sequence>
<dbReference type="Pfam" id="PF18911">
    <property type="entry name" value="PKD_4"/>
    <property type="match status" value="1"/>
</dbReference>
<dbReference type="InterPro" id="IPR000601">
    <property type="entry name" value="PKD_dom"/>
</dbReference>
<dbReference type="Gene3D" id="2.60.40.10">
    <property type="entry name" value="Immunoglobulins"/>
    <property type="match status" value="1"/>
</dbReference>
<name>X1B7Q6_9ZZZZ</name>
<evidence type="ECO:0000259" key="1">
    <source>
        <dbReference type="PROSITE" id="PS50093"/>
    </source>
</evidence>
<dbReference type="PROSITE" id="PS50093">
    <property type="entry name" value="PKD"/>
    <property type="match status" value="1"/>
</dbReference>
<proteinExistence type="predicted"/>
<organism evidence="2">
    <name type="scientific">marine sediment metagenome</name>
    <dbReference type="NCBI Taxonomy" id="412755"/>
    <lineage>
        <taxon>unclassified sequences</taxon>
        <taxon>metagenomes</taxon>
        <taxon>ecological metagenomes</taxon>
    </lineage>
</organism>
<accession>X1B7Q6</accession>
<dbReference type="AlphaFoldDB" id="X1B7Q6"/>
<dbReference type="InterPro" id="IPR013783">
    <property type="entry name" value="Ig-like_fold"/>
</dbReference>
<feature type="domain" description="PKD" evidence="1">
    <location>
        <begin position="1"/>
        <end position="77"/>
    </location>
</feature>
<reference evidence="2" key="1">
    <citation type="journal article" date="2014" name="Front. Microbiol.">
        <title>High frequency of phylogenetically diverse reductive dehalogenase-homologous genes in deep subseafloor sedimentary metagenomes.</title>
        <authorList>
            <person name="Kawai M."/>
            <person name="Futagami T."/>
            <person name="Toyoda A."/>
            <person name="Takaki Y."/>
            <person name="Nishi S."/>
            <person name="Hori S."/>
            <person name="Arai W."/>
            <person name="Tsubouchi T."/>
            <person name="Morono Y."/>
            <person name="Uchiyama I."/>
            <person name="Ito T."/>
            <person name="Fujiyama A."/>
            <person name="Inagaki F."/>
            <person name="Takami H."/>
        </authorList>
    </citation>
    <scope>NUCLEOTIDE SEQUENCE</scope>
    <source>
        <strain evidence="2">Expedition CK06-06</strain>
    </source>
</reference>
<dbReference type="SUPFAM" id="SSF49299">
    <property type="entry name" value="PKD domain"/>
    <property type="match status" value="1"/>
</dbReference>
<dbReference type="InterPro" id="IPR035986">
    <property type="entry name" value="PKD_dom_sf"/>
</dbReference>
<protein>
    <recommendedName>
        <fullName evidence="1">PKD domain-containing protein</fullName>
    </recommendedName>
</protein>
<dbReference type="InterPro" id="IPR022409">
    <property type="entry name" value="PKD/Chitinase_dom"/>
</dbReference>
<dbReference type="SMART" id="SM00089">
    <property type="entry name" value="PKD"/>
    <property type="match status" value="1"/>
</dbReference>
<dbReference type="CDD" id="cd00146">
    <property type="entry name" value="PKD"/>
    <property type="match status" value="1"/>
</dbReference>
<evidence type="ECO:0000313" key="2">
    <source>
        <dbReference type="EMBL" id="GAG80173.1"/>
    </source>
</evidence>
<feature type="non-terminal residue" evidence="2">
    <location>
        <position position="283"/>
    </location>
</feature>
<comment type="caution">
    <text evidence="2">The sequence shown here is derived from an EMBL/GenBank/DDBJ whole genome shotgun (WGS) entry which is preliminary data.</text>
</comment>